<reference evidence="2 3" key="1">
    <citation type="journal article" date="2018" name="MBio">
        <title>Comparative Genomics Reveals the Core Gene Toolbox for the Fungus-Insect Symbiosis.</title>
        <authorList>
            <person name="Wang Y."/>
            <person name="Stata M."/>
            <person name="Wang W."/>
            <person name="Stajich J.E."/>
            <person name="White M.M."/>
            <person name="Moncalvo J.M."/>
        </authorList>
    </citation>
    <scope>NUCLEOTIDE SEQUENCE [LARGE SCALE GENOMIC DNA]</scope>
    <source>
        <strain evidence="2 3">SWE-8-4</strain>
    </source>
</reference>
<dbReference type="Proteomes" id="UP000245383">
    <property type="component" value="Unassembled WGS sequence"/>
</dbReference>
<gene>
    <name evidence="2" type="ORF">BB561_000771</name>
</gene>
<organism evidence="2 3">
    <name type="scientific">Smittium simulii</name>
    <dbReference type="NCBI Taxonomy" id="133385"/>
    <lineage>
        <taxon>Eukaryota</taxon>
        <taxon>Fungi</taxon>
        <taxon>Fungi incertae sedis</taxon>
        <taxon>Zoopagomycota</taxon>
        <taxon>Kickxellomycotina</taxon>
        <taxon>Harpellomycetes</taxon>
        <taxon>Harpellales</taxon>
        <taxon>Legeriomycetaceae</taxon>
        <taxon>Smittium</taxon>
    </lineage>
</organism>
<keyword evidence="3" id="KW-1185">Reference proteome</keyword>
<feature type="region of interest" description="Disordered" evidence="1">
    <location>
        <begin position="1"/>
        <end position="20"/>
    </location>
</feature>
<protein>
    <submittedName>
        <fullName evidence="2">Uncharacterized protein</fullName>
    </submittedName>
</protein>
<comment type="caution">
    <text evidence="2">The sequence shown here is derived from an EMBL/GenBank/DDBJ whole genome shotgun (WGS) entry which is preliminary data.</text>
</comment>
<accession>A0A2T9YXL3</accession>
<name>A0A2T9YXL3_9FUNG</name>
<evidence type="ECO:0000313" key="2">
    <source>
        <dbReference type="EMBL" id="PVU97065.1"/>
    </source>
</evidence>
<dbReference type="EMBL" id="MBFR01000019">
    <property type="protein sequence ID" value="PVU97065.1"/>
    <property type="molecule type" value="Genomic_DNA"/>
</dbReference>
<proteinExistence type="predicted"/>
<evidence type="ECO:0000313" key="3">
    <source>
        <dbReference type="Proteomes" id="UP000245383"/>
    </source>
</evidence>
<dbReference type="AlphaFoldDB" id="A0A2T9YXL3"/>
<sequence length="49" mass="5929">MLNSIKTPRNVRSIDSSRNKNGYNPFSYPVQPWMQLFMLLEQRGKFFYK</sequence>
<evidence type="ECO:0000256" key="1">
    <source>
        <dbReference type="SAM" id="MobiDB-lite"/>
    </source>
</evidence>